<dbReference type="InterPro" id="IPR015943">
    <property type="entry name" value="WD40/YVTN_repeat-like_dom_sf"/>
</dbReference>
<feature type="compositionally biased region" description="Basic and acidic residues" evidence="2">
    <location>
        <begin position="585"/>
        <end position="598"/>
    </location>
</feature>
<dbReference type="GeneID" id="7842341"/>
<dbReference type="KEGG" id="tet:TTHERM_00581600"/>
<dbReference type="PANTHER" id="PTHR46189:SF1">
    <property type="entry name" value="LD41958P"/>
    <property type="match status" value="1"/>
</dbReference>
<keyword evidence="5" id="KW-1185">Reference proteome</keyword>
<dbReference type="SUPFAM" id="SSF50978">
    <property type="entry name" value="WD40 repeat-like"/>
    <property type="match status" value="1"/>
</dbReference>
<sequence>MDKKDNYTVDQFLQNFTLELITLDTKQNDKVYYTLEMELKDRRVKWRIEKRFSDFEALHLDLSKTTIELPYLPPKSLFKLQQQDLQKRKSDLQKYLKSLVVRPDILQNEIFQEFLELNKYGTVPKQVNYRQLGSISGFSMKVRDIHYEESQGIIFVLIGDNDLKTKVGGFLSSLLGTSKKGDPCGRLICLRAKNQYTFDFNKLWHIDFYSHPQCMHFDPKLTMVAVGLYNGDIEIYRVKVEKNYQSYEDYCIIKRHTSAITAVHLDFQSATVYSISRDKAFLVTNIANNDSHYRIDEKILTHPLTALCVDSINERVFVGDSVGSIYVYTTVEPIQIITSVFLEYENQINAIHITKQKNYILFGHATGLIRVFELKKKGSDRVLNPISAITGPDNLHSLSFSLKDKEIYSNCTNSLLIIDSAHNLPVISINAHKDLITKIQYVEERNIFVTASKDFTVKFWKLRGSKDDKESEFEQLYLANQNNKHQQKQVAELQAEIQKSSINPIEESRQKFQEKLDKEKKEQEQRRLEEEAKKKKQQKLYRQYDSDSDDLDSDDDDDKYNKNKQVQTKKEEVQTSQKSQQQNKISKDQIKSEVKPQEKSTSSNPKQQQQKEQKREEEEEEEQEQEDDDDNIFGWDK</sequence>
<feature type="compositionally biased region" description="Basic and acidic residues" evidence="2">
    <location>
        <begin position="513"/>
        <end position="533"/>
    </location>
</feature>
<feature type="compositionally biased region" description="Acidic residues" evidence="2">
    <location>
        <begin position="617"/>
        <end position="631"/>
    </location>
</feature>
<dbReference type="PROSITE" id="PS50195">
    <property type="entry name" value="PX"/>
    <property type="match status" value="1"/>
</dbReference>
<dbReference type="RefSeq" id="XP_001018903.1">
    <property type="nucleotide sequence ID" value="XM_001018903.1"/>
</dbReference>
<feature type="repeat" description="WD" evidence="1">
    <location>
        <begin position="429"/>
        <end position="470"/>
    </location>
</feature>
<dbReference type="InParanoid" id="Q23QC6"/>
<dbReference type="HOGENOM" id="CLU_429930_0_0_1"/>
<dbReference type="Proteomes" id="UP000009168">
    <property type="component" value="Unassembled WGS sequence"/>
</dbReference>
<dbReference type="SMART" id="SM00320">
    <property type="entry name" value="WD40"/>
    <property type="match status" value="4"/>
</dbReference>
<dbReference type="AlphaFoldDB" id="Q23QC6"/>
<dbReference type="EMBL" id="GG662649">
    <property type="protein sequence ID" value="EAR98658.1"/>
    <property type="molecule type" value="Genomic_DNA"/>
</dbReference>
<dbReference type="InterPro" id="IPR036871">
    <property type="entry name" value="PX_dom_sf"/>
</dbReference>
<dbReference type="SUPFAM" id="SSF64268">
    <property type="entry name" value="PX domain"/>
    <property type="match status" value="1"/>
</dbReference>
<name>Q23QC6_TETTS</name>
<dbReference type="PANTHER" id="PTHR46189">
    <property type="entry name" value="LD41958P"/>
    <property type="match status" value="1"/>
</dbReference>
<keyword evidence="1" id="KW-0853">WD repeat</keyword>
<feature type="compositionally biased region" description="Low complexity" evidence="2">
    <location>
        <begin position="574"/>
        <end position="584"/>
    </location>
</feature>
<feature type="compositionally biased region" description="Acidic residues" evidence="2">
    <location>
        <begin position="546"/>
        <end position="558"/>
    </location>
</feature>
<dbReference type="Gene3D" id="3.30.1520.10">
    <property type="entry name" value="Phox-like domain"/>
    <property type="match status" value="1"/>
</dbReference>
<dbReference type="Gene3D" id="2.130.10.10">
    <property type="entry name" value="YVTN repeat-like/Quinoprotein amine dehydrogenase"/>
    <property type="match status" value="1"/>
</dbReference>
<organism evidence="4 5">
    <name type="scientific">Tetrahymena thermophila (strain SB210)</name>
    <dbReference type="NCBI Taxonomy" id="312017"/>
    <lineage>
        <taxon>Eukaryota</taxon>
        <taxon>Sar</taxon>
        <taxon>Alveolata</taxon>
        <taxon>Ciliophora</taxon>
        <taxon>Intramacronucleata</taxon>
        <taxon>Oligohymenophorea</taxon>
        <taxon>Hymenostomatida</taxon>
        <taxon>Tetrahymenina</taxon>
        <taxon>Tetrahymenidae</taxon>
        <taxon>Tetrahymena</taxon>
    </lineage>
</organism>
<reference evidence="5" key="1">
    <citation type="journal article" date="2006" name="PLoS Biol.">
        <title>Macronuclear genome sequence of the ciliate Tetrahymena thermophila, a model eukaryote.</title>
        <authorList>
            <person name="Eisen J.A."/>
            <person name="Coyne R.S."/>
            <person name="Wu M."/>
            <person name="Wu D."/>
            <person name="Thiagarajan M."/>
            <person name="Wortman J.R."/>
            <person name="Badger J.H."/>
            <person name="Ren Q."/>
            <person name="Amedeo P."/>
            <person name="Jones K.M."/>
            <person name="Tallon L.J."/>
            <person name="Delcher A.L."/>
            <person name="Salzberg S.L."/>
            <person name="Silva J.C."/>
            <person name="Haas B.J."/>
            <person name="Majoros W.H."/>
            <person name="Farzad M."/>
            <person name="Carlton J.M."/>
            <person name="Smith R.K. Jr."/>
            <person name="Garg J."/>
            <person name="Pearlman R.E."/>
            <person name="Karrer K.M."/>
            <person name="Sun L."/>
            <person name="Manning G."/>
            <person name="Elde N.C."/>
            <person name="Turkewitz A.P."/>
            <person name="Asai D.J."/>
            <person name="Wilkes D.E."/>
            <person name="Wang Y."/>
            <person name="Cai H."/>
            <person name="Collins K."/>
            <person name="Stewart B.A."/>
            <person name="Lee S.R."/>
            <person name="Wilamowska K."/>
            <person name="Weinberg Z."/>
            <person name="Ruzzo W.L."/>
            <person name="Wloga D."/>
            <person name="Gaertig J."/>
            <person name="Frankel J."/>
            <person name="Tsao C.-C."/>
            <person name="Gorovsky M.A."/>
            <person name="Keeling P.J."/>
            <person name="Waller R.F."/>
            <person name="Patron N.J."/>
            <person name="Cherry J.M."/>
            <person name="Stover N.A."/>
            <person name="Krieger C.J."/>
            <person name="del Toro C."/>
            <person name="Ryder H.F."/>
            <person name="Williamson S.C."/>
            <person name="Barbeau R.A."/>
            <person name="Hamilton E.P."/>
            <person name="Orias E."/>
        </authorList>
    </citation>
    <scope>NUCLEOTIDE SEQUENCE [LARGE SCALE GENOMIC DNA]</scope>
    <source>
        <strain evidence="5">SB210</strain>
    </source>
</reference>
<protein>
    <submittedName>
        <fullName evidence="4">PX-SNARE domain protein</fullName>
    </submittedName>
</protein>
<dbReference type="InterPro" id="IPR042234">
    <property type="entry name" value="WDFY1/WDFY2"/>
</dbReference>
<dbReference type="PROSITE" id="PS50082">
    <property type="entry name" value="WD_REPEATS_2"/>
    <property type="match status" value="1"/>
</dbReference>
<dbReference type="CDD" id="cd06093">
    <property type="entry name" value="PX_domain"/>
    <property type="match status" value="1"/>
</dbReference>
<dbReference type="STRING" id="312017.Q23QC6"/>
<dbReference type="Pfam" id="PF00787">
    <property type="entry name" value="PX"/>
    <property type="match status" value="1"/>
</dbReference>
<dbReference type="InterPro" id="IPR001680">
    <property type="entry name" value="WD40_rpt"/>
</dbReference>
<dbReference type="PROSITE" id="PS50294">
    <property type="entry name" value="WD_REPEATS_REGION"/>
    <property type="match status" value="1"/>
</dbReference>
<dbReference type="InterPro" id="IPR001683">
    <property type="entry name" value="PX_dom"/>
</dbReference>
<dbReference type="SMART" id="SM00312">
    <property type="entry name" value="PX"/>
    <property type="match status" value="1"/>
</dbReference>
<evidence type="ECO:0000256" key="1">
    <source>
        <dbReference type="PROSITE-ProRule" id="PRU00221"/>
    </source>
</evidence>
<evidence type="ECO:0000259" key="3">
    <source>
        <dbReference type="PROSITE" id="PS50195"/>
    </source>
</evidence>
<accession>Q23QC6</accession>
<proteinExistence type="predicted"/>
<feature type="region of interest" description="Disordered" evidence="2">
    <location>
        <begin position="513"/>
        <end position="637"/>
    </location>
</feature>
<dbReference type="OrthoDB" id="41200at2759"/>
<evidence type="ECO:0000313" key="5">
    <source>
        <dbReference type="Proteomes" id="UP000009168"/>
    </source>
</evidence>
<dbReference type="InterPro" id="IPR036322">
    <property type="entry name" value="WD40_repeat_dom_sf"/>
</dbReference>
<evidence type="ECO:0000256" key="2">
    <source>
        <dbReference type="SAM" id="MobiDB-lite"/>
    </source>
</evidence>
<gene>
    <name evidence="4" type="ORF">TTHERM_00581600</name>
</gene>
<dbReference type="GO" id="GO:0035091">
    <property type="term" value="F:phosphatidylinositol binding"/>
    <property type="evidence" value="ECO:0007669"/>
    <property type="project" value="InterPro"/>
</dbReference>
<evidence type="ECO:0000313" key="4">
    <source>
        <dbReference type="EMBL" id="EAR98658.1"/>
    </source>
</evidence>
<dbReference type="eggNOG" id="ENOG502R2GK">
    <property type="taxonomic scope" value="Eukaryota"/>
</dbReference>
<feature type="domain" description="PX" evidence="3">
    <location>
        <begin position="11"/>
        <end position="122"/>
    </location>
</feature>
<dbReference type="GO" id="GO:0005769">
    <property type="term" value="C:early endosome"/>
    <property type="evidence" value="ECO:0007669"/>
    <property type="project" value="TreeGrafter"/>
</dbReference>
<dbReference type="OMA" id="HIICLRI"/>